<evidence type="ECO:0000259" key="1">
    <source>
        <dbReference type="PROSITE" id="PS50835"/>
    </source>
</evidence>
<dbReference type="SMART" id="SM00409">
    <property type="entry name" value="IG"/>
    <property type="match status" value="1"/>
</dbReference>
<dbReference type="InterPro" id="IPR003599">
    <property type="entry name" value="Ig_sub"/>
</dbReference>
<keyword evidence="3" id="KW-1185">Reference proteome</keyword>
<dbReference type="Proteomes" id="UP000605970">
    <property type="component" value="Unassembled WGS sequence"/>
</dbReference>
<dbReference type="InterPro" id="IPR013783">
    <property type="entry name" value="Ig-like_fold"/>
</dbReference>
<dbReference type="InterPro" id="IPR036179">
    <property type="entry name" value="Ig-like_dom_sf"/>
</dbReference>
<dbReference type="InterPro" id="IPR007110">
    <property type="entry name" value="Ig-like_dom"/>
</dbReference>
<dbReference type="Gene3D" id="2.60.40.10">
    <property type="entry name" value="Immunoglobulins"/>
    <property type="match status" value="1"/>
</dbReference>
<dbReference type="EMBL" id="JABEBT010000014">
    <property type="protein sequence ID" value="KAF7638212.1"/>
    <property type="molecule type" value="Genomic_DNA"/>
</dbReference>
<comment type="caution">
    <text evidence="2">The sequence shown here is derived from an EMBL/GenBank/DDBJ whole genome shotgun (WGS) entry which is preliminary data.</text>
</comment>
<dbReference type="PROSITE" id="PS50835">
    <property type="entry name" value="IG_LIKE"/>
    <property type="match status" value="1"/>
</dbReference>
<reference evidence="2" key="1">
    <citation type="journal article" date="2020" name="Ecol. Evol.">
        <title>Genome structure and content of the rice root-knot nematode (Meloidogyne graminicola).</title>
        <authorList>
            <person name="Phan N.T."/>
            <person name="Danchin E.G.J."/>
            <person name="Klopp C."/>
            <person name="Perfus-Barbeoch L."/>
            <person name="Kozlowski D.K."/>
            <person name="Koutsovoulos G.D."/>
            <person name="Lopez-Roques C."/>
            <person name="Bouchez O."/>
            <person name="Zahm M."/>
            <person name="Besnard G."/>
            <person name="Bellafiore S."/>
        </authorList>
    </citation>
    <scope>NUCLEOTIDE SEQUENCE</scope>
    <source>
        <strain evidence="2">VN-18</strain>
    </source>
</reference>
<accession>A0A8S9ZY27</accession>
<feature type="domain" description="Ig-like" evidence="1">
    <location>
        <begin position="17"/>
        <end position="145"/>
    </location>
</feature>
<sequence length="202" mass="23285">MKYFYLIKLIILLILFPYIFNKEQISLYSSSSSLLSLVSGLTANFHCSVRRCTKIIINKDFQSISWYHEGILLFNGTEFEPTSGIEPSRIILQHSLEEIRNEEENNEEGSSCIVEEYSLLLRNLSQEDSGKYSCSINGRNSQQLDFNLNVLGDNSLKLNFPSNLTYDHTECCIERGVSPICRPMCRPRNIGEEFFDPTRYII</sequence>
<dbReference type="OrthoDB" id="5843172at2759"/>
<proteinExistence type="predicted"/>
<evidence type="ECO:0000313" key="3">
    <source>
        <dbReference type="Proteomes" id="UP000605970"/>
    </source>
</evidence>
<gene>
    <name evidence="2" type="ORF">Mgra_00002442</name>
</gene>
<evidence type="ECO:0000313" key="2">
    <source>
        <dbReference type="EMBL" id="KAF7638212.1"/>
    </source>
</evidence>
<dbReference type="SUPFAM" id="SSF48726">
    <property type="entry name" value="Immunoglobulin"/>
    <property type="match status" value="1"/>
</dbReference>
<dbReference type="AlphaFoldDB" id="A0A8S9ZY27"/>
<organism evidence="2 3">
    <name type="scientific">Meloidogyne graminicola</name>
    <dbReference type="NCBI Taxonomy" id="189291"/>
    <lineage>
        <taxon>Eukaryota</taxon>
        <taxon>Metazoa</taxon>
        <taxon>Ecdysozoa</taxon>
        <taxon>Nematoda</taxon>
        <taxon>Chromadorea</taxon>
        <taxon>Rhabditida</taxon>
        <taxon>Tylenchina</taxon>
        <taxon>Tylenchomorpha</taxon>
        <taxon>Tylenchoidea</taxon>
        <taxon>Meloidogynidae</taxon>
        <taxon>Meloidogyninae</taxon>
        <taxon>Meloidogyne</taxon>
    </lineage>
</organism>
<protein>
    <submittedName>
        <fullName evidence="2">Ig-like domain-containing protein</fullName>
    </submittedName>
</protein>
<name>A0A8S9ZY27_9BILA</name>